<evidence type="ECO:0000256" key="1">
    <source>
        <dbReference type="SAM" id="Coils"/>
    </source>
</evidence>
<evidence type="ECO:0000313" key="3">
    <source>
        <dbReference type="EMBL" id="MCQ4770898.1"/>
    </source>
</evidence>
<organism evidence="3 4">
    <name type="scientific">Intestinimonas massiliensis</name>
    <name type="common">ex Afouda et al. 2020</name>
    <dbReference type="NCBI Taxonomy" id="1673721"/>
    <lineage>
        <taxon>Bacteria</taxon>
        <taxon>Bacillati</taxon>
        <taxon>Bacillota</taxon>
        <taxon>Clostridia</taxon>
        <taxon>Eubacteriales</taxon>
        <taxon>Intestinimonas</taxon>
    </lineage>
</organism>
<keyword evidence="1" id="KW-0175">Coiled coil</keyword>
<accession>A0AAW5JM38</accession>
<dbReference type="EMBL" id="JANFYS010000021">
    <property type="protein sequence ID" value="MCQ4770898.1"/>
    <property type="molecule type" value="Genomic_DNA"/>
</dbReference>
<dbReference type="AlphaFoldDB" id="A0AAW5JM38"/>
<name>A0AAW5JM38_9FIRM</name>
<sequence>MTEPLLLGYPITQLFLYFIFYSFCGWIWETCYCSFCERHYVPRGFLYGPVCPIYGVGFLLMILFFAPFKDNLVVFYFVAVFVMTAWEYFVGWFLETTTHIKYWDYSHIRFNIKGRVCLPVSLFWGIMSYIAVFLIHPPVARLMHAIPDWVRYLLCGSTLTLLLVDTVTTIRKLALVTKAMDRLQSAGDELRLQLALARADLGDDIEEAGEALRRKLNAARESLPAPVTERLDSLMDNYDELLAKAERHSRRFRNRYAHMTSRRYTLDDVRAAGAQLKERIRSAKAQRKSERQAAKRH</sequence>
<dbReference type="InterPro" id="IPR010540">
    <property type="entry name" value="CmpB_TMEM229"/>
</dbReference>
<dbReference type="RefSeq" id="WP_256304228.1">
    <property type="nucleotide sequence ID" value="NZ_JANFYS010000021.1"/>
</dbReference>
<protein>
    <recommendedName>
        <fullName evidence="5">ABC transporter permease</fullName>
    </recommendedName>
</protein>
<feature type="transmembrane region" description="Helical" evidence="2">
    <location>
        <begin position="45"/>
        <end position="68"/>
    </location>
</feature>
<keyword evidence="2" id="KW-0472">Membrane</keyword>
<evidence type="ECO:0000256" key="2">
    <source>
        <dbReference type="SAM" id="Phobius"/>
    </source>
</evidence>
<feature type="transmembrane region" description="Helical" evidence="2">
    <location>
        <begin position="14"/>
        <end position="33"/>
    </location>
</feature>
<dbReference type="Proteomes" id="UP001204562">
    <property type="component" value="Unassembled WGS sequence"/>
</dbReference>
<feature type="transmembrane region" description="Helical" evidence="2">
    <location>
        <begin position="74"/>
        <end position="95"/>
    </location>
</feature>
<reference evidence="3" key="1">
    <citation type="submission" date="2022-06" db="EMBL/GenBank/DDBJ databases">
        <title>Isolation of gut microbiota from human fecal samples.</title>
        <authorList>
            <person name="Pamer E.G."/>
            <person name="Barat B."/>
            <person name="Waligurski E."/>
            <person name="Medina S."/>
            <person name="Paddock L."/>
            <person name="Mostad J."/>
        </authorList>
    </citation>
    <scope>NUCLEOTIDE SEQUENCE</scope>
    <source>
        <strain evidence="3">DFI.9.91</strain>
    </source>
</reference>
<comment type="caution">
    <text evidence="3">The sequence shown here is derived from an EMBL/GenBank/DDBJ whole genome shotgun (WGS) entry which is preliminary data.</text>
</comment>
<proteinExistence type="predicted"/>
<feature type="coiled-coil region" evidence="1">
    <location>
        <begin position="231"/>
        <end position="293"/>
    </location>
</feature>
<dbReference type="Pfam" id="PF06541">
    <property type="entry name" value="ABC_trans_CmpB"/>
    <property type="match status" value="1"/>
</dbReference>
<feature type="transmembrane region" description="Helical" evidence="2">
    <location>
        <begin position="116"/>
        <end position="137"/>
    </location>
</feature>
<keyword evidence="2" id="KW-0812">Transmembrane</keyword>
<evidence type="ECO:0000313" key="4">
    <source>
        <dbReference type="Proteomes" id="UP001204562"/>
    </source>
</evidence>
<evidence type="ECO:0008006" key="5">
    <source>
        <dbReference type="Google" id="ProtNLM"/>
    </source>
</evidence>
<gene>
    <name evidence="3" type="ORF">NE579_10540</name>
</gene>
<keyword evidence="2" id="KW-1133">Transmembrane helix</keyword>